<dbReference type="Proteomes" id="UP001500567">
    <property type="component" value="Unassembled WGS sequence"/>
</dbReference>
<protein>
    <submittedName>
        <fullName evidence="2">Uncharacterized protein</fullName>
    </submittedName>
</protein>
<feature type="transmembrane region" description="Helical" evidence="1">
    <location>
        <begin position="80"/>
        <end position="98"/>
    </location>
</feature>
<keyword evidence="3" id="KW-1185">Reference proteome</keyword>
<feature type="transmembrane region" description="Helical" evidence="1">
    <location>
        <begin position="12"/>
        <end position="36"/>
    </location>
</feature>
<feature type="transmembrane region" description="Helical" evidence="1">
    <location>
        <begin position="110"/>
        <end position="128"/>
    </location>
</feature>
<keyword evidence="1" id="KW-0812">Transmembrane</keyword>
<accession>A0ABP7RD43</accession>
<sequence length="145" mass="15839">MKLITERAAANGLLIILSAVVLFHVLVLLRVIPFAIVWGGRLTDETQLLTFETVSILLNLMMLTAVAVRAGLVKVRLPRLLLPTILWSMTGLFLANTVGNLLATTAFEKLVFTPLTLLLALFSLRLALSKPARPLVELPAGDTKR</sequence>
<name>A0ABP7RD43_9BACT</name>
<keyword evidence="1" id="KW-1133">Transmembrane helix</keyword>
<comment type="caution">
    <text evidence="2">The sequence shown here is derived from an EMBL/GenBank/DDBJ whole genome shotgun (WGS) entry which is preliminary data.</text>
</comment>
<organism evidence="2 3">
    <name type="scientific">Hymenobacter fastidiosus</name>
    <dbReference type="NCBI Taxonomy" id="486264"/>
    <lineage>
        <taxon>Bacteria</taxon>
        <taxon>Pseudomonadati</taxon>
        <taxon>Bacteroidota</taxon>
        <taxon>Cytophagia</taxon>
        <taxon>Cytophagales</taxon>
        <taxon>Hymenobacteraceae</taxon>
        <taxon>Hymenobacter</taxon>
    </lineage>
</organism>
<evidence type="ECO:0000313" key="3">
    <source>
        <dbReference type="Proteomes" id="UP001500567"/>
    </source>
</evidence>
<dbReference type="RefSeq" id="WP_345070489.1">
    <property type="nucleotide sequence ID" value="NZ_BAABDJ010000002.1"/>
</dbReference>
<evidence type="ECO:0000313" key="2">
    <source>
        <dbReference type="EMBL" id="GAA3995760.1"/>
    </source>
</evidence>
<keyword evidence="1" id="KW-0472">Membrane</keyword>
<evidence type="ECO:0000256" key="1">
    <source>
        <dbReference type="SAM" id="Phobius"/>
    </source>
</evidence>
<dbReference type="EMBL" id="BAABDJ010000002">
    <property type="protein sequence ID" value="GAA3995760.1"/>
    <property type="molecule type" value="Genomic_DNA"/>
</dbReference>
<proteinExistence type="predicted"/>
<gene>
    <name evidence="2" type="ORF">GCM10022408_02900</name>
</gene>
<feature type="transmembrane region" description="Helical" evidence="1">
    <location>
        <begin position="48"/>
        <end position="68"/>
    </location>
</feature>
<reference evidence="3" key="1">
    <citation type="journal article" date="2019" name="Int. J. Syst. Evol. Microbiol.">
        <title>The Global Catalogue of Microorganisms (GCM) 10K type strain sequencing project: providing services to taxonomists for standard genome sequencing and annotation.</title>
        <authorList>
            <consortium name="The Broad Institute Genomics Platform"/>
            <consortium name="The Broad Institute Genome Sequencing Center for Infectious Disease"/>
            <person name="Wu L."/>
            <person name="Ma J."/>
        </authorList>
    </citation>
    <scope>NUCLEOTIDE SEQUENCE [LARGE SCALE GENOMIC DNA]</scope>
    <source>
        <strain evidence="3">JCM 17224</strain>
    </source>
</reference>